<dbReference type="InterPro" id="IPR047794">
    <property type="entry name" value="C45_proenzyme-like"/>
</dbReference>
<evidence type="ECO:0000259" key="2">
    <source>
        <dbReference type="Pfam" id="PF03417"/>
    </source>
</evidence>
<proteinExistence type="predicted"/>
<gene>
    <name evidence="3" type="ORF">QBC40DRAFT_328902</name>
</gene>
<evidence type="ECO:0000313" key="4">
    <source>
        <dbReference type="Proteomes" id="UP001303160"/>
    </source>
</evidence>
<feature type="region of interest" description="Disordered" evidence="1">
    <location>
        <begin position="440"/>
        <end position="479"/>
    </location>
</feature>
<reference evidence="3" key="1">
    <citation type="journal article" date="2023" name="Mol. Phylogenet. Evol.">
        <title>Genome-scale phylogeny and comparative genomics of the fungal order Sordariales.</title>
        <authorList>
            <person name="Hensen N."/>
            <person name="Bonometti L."/>
            <person name="Westerberg I."/>
            <person name="Brannstrom I.O."/>
            <person name="Guillou S."/>
            <person name="Cros-Aarteil S."/>
            <person name="Calhoun S."/>
            <person name="Haridas S."/>
            <person name="Kuo A."/>
            <person name="Mondo S."/>
            <person name="Pangilinan J."/>
            <person name="Riley R."/>
            <person name="LaButti K."/>
            <person name="Andreopoulos B."/>
            <person name="Lipzen A."/>
            <person name="Chen C."/>
            <person name="Yan M."/>
            <person name="Daum C."/>
            <person name="Ng V."/>
            <person name="Clum A."/>
            <person name="Steindorff A."/>
            <person name="Ohm R.A."/>
            <person name="Martin F."/>
            <person name="Silar P."/>
            <person name="Natvig D.O."/>
            <person name="Lalanne C."/>
            <person name="Gautier V."/>
            <person name="Ament-Velasquez S.L."/>
            <person name="Kruys A."/>
            <person name="Hutchinson M.I."/>
            <person name="Powell A.J."/>
            <person name="Barry K."/>
            <person name="Miller A.N."/>
            <person name="Grigoriev I.V."/>
            <person name="Debuchy R."/>
            <person name="Gladieux P."/>
            <person name="Hiltunen Thoren M."/>
            <person name="Johannesson H."/>
        </authorList>
    </citation>
    <scope>NUCLEOTIDE SEQUENCE</scope>
    <source>
        <strain evidence="3">CBS 315.58</strain>
    </source>
</reference>
<comment type="caution">
    <text evidence="3">The sequence shown here is derived from an EMBL/GenBank/DDBJ whole genome shotgun (WGS) entry which is preliminary data.</text>
</comment>
<organism evidence="3 4">
    <name type="scientific">Triangularia verruculosa</name>
    <dbReference type="NCBI Taxonomy" id="2587418"/>
    <lineage>
        <taxon>Eukaryota</taxon>
        <taxon>Fungi</taxon>
        <taxon>Dikarya</taxon>
        <taxon>Ascomycota</taxon>
        <taxon>Pezizomycotina</taxon>
        <taxon>Sordariomycetes</taxon>
        <taxon>Sordariomycetidae</taxon>
        <taxon>Sordariales</taxon>
        <taxon>Podosporaceae</taxon>
        <taxon>Triangularia</taxon>
    </lineage>
</organism>
<dbReference type="AlphaFoldDB" id="A0AAN6XF08"/>
<feature type="region of interest" description="Disordered" evidence="1">
    <location>
        <begin position="541"/>
        <end position="569"/>
    </location>
</feature>
<keyword evidence="4" id="KW-1185">Reference proteome</keyword>
<dbReference type="Pfam" id="PF03417">
    <property type="entry name" value="AAT"/>
    <property type="match status" value="1"/>
</dbReference>
<evidence type="ECO:0000256" key="1">
    <source>
        <dbReference type="SAM" id="MobiDB-lite"/>
    </source>
</evidence>
<protein>
    <recommendedName>
        <fullName evidence="2">Peptidase C45 hydrolase domain-containing protein</fullName>
    </recommendedName>
</protein>
<dbReference type="NCBIfam" id="NF040521">
    <property type="entry name" value="C45_proenzyme"/>
    <property type="match status" value="1"/>
</dbReference>
<dbReference type="Gene3D" id="1.10.10.2120">
    <property type="match status" value="1"/>
</dbReference>
<feature type="compositionally biased region" description="Polar residues" evidence="1">
    <location>
        <begin position="541"/>
        <end position="555"/>
    </location>
</feature>
<feature type="compositionally biased region" description="Basic and acidic residues" evidence="1">
    <location>
        <begin position="440"/>
        <end position="449"/>
    </location>
</feature>
<dbReference type="Gene3D" id="3.60.60.10">
    <property type="entry name" value="Penicillin V Acylase, Chain A"/>
    <property type="match status" value="1"/>
</dbReference>
<feature type="compositionally biased region" description="Basic residues" evidence="1">
    <location>
        <begin position="843"/>
        <end position="855"/>
    </location>
</feature>
<dbReference type="EMBL" id="MU863933">
    <property type="protein sequence ID" value="KAK4199379.1"/>
    <property type="molecule type" value="Genomic_DNA"/>
</dbReference>
<dbReference type="InterPro" id="IPR005079">
    <property type="entry name" value="Peptidase_C45_hydrolase"/>
</dbReference>
<sequence>MQSSSDWTSIMDELRGIADGAETPLHNIIMLNARHELAAWGRAYRDQDRATRSPGRWLWPIQDYHEFYQQNKPTCSRDILSEHVDTSTSAYVSDALSNGSPVAAHSWNMSTVCTRSLPLRHDRHRHKDFVEKKLHPAILLEIHPHFGDSQDNQVPIHHFIVTEPGVLMMSGMNIQGLSVVLDTILSSVDRVLLPSDIPMVLVARKILTCCKRVEDAIEMLRRYQYGSSSSLLLSQSSRDELQEHTSPWGDTEFELQHVDGSGCNLEVFPSSLDGQLRFKEIKPGHDEIHEQFLVHTNHTLSRDEFQVSELAQNPTLRPVNFTYRAADSRTRHDRLHFLIETHTGFIYREDIFEFFCNHTNEPGSLCQHTKKDSYPSLSEASGHFDGSWRRPSNNKTVCFVAYHLNERKITVSTGPLCEGNTLVFYLPEAGQEYAEQHLGNDKAFREPPKKTQIKPPTPPNPETDPKKRETPPKRHLDPQVHLPASSKIAQQDQQIDPDLAQAVLWRDRDNRKMQETLHLGLRTRNATHVGFDDLTRAQLQLSGSSANQSQPASVETSEEEKKRQQEQEQRRLNGLRVLEEIWRIPDRVKMLAQGKIVGDDDWDDTEIIGTPPRAEGNDRKLCKWTIYEEAEFTDHSLAVKAANFLGFDSAEARLRSRVMAKLRSIDFMLGRGSTWLRNQRTWKNEVGSDVEHVEYIGVAGPHGAESEFEYDEDPTHWGKYRVCYDIQTGRKFRFPWGHPLRNLAPLRIIPYSHTQHRKLMKQKKRYHGLWKLRQKTKIENLRREARRLQKEEEERARKRAAYQRKLQEKEEEEKRRKKEEEENRSFSGPVPRRKYTEKEERRRKNRKKNKVKYSK</sequence>
<feature type="compositionally biased region" description="Basic and acidic residues" evidence="1">
    <location>
        <begin position="805"/>
        <end position="824"/>
    </location>
</feature>
<feature type="compositionally biased region" description="Basic and acidic residues" evidence="1">
    <location>
        <begin position="463"/>
        <end position="478"/>
    </location>
</feature>
<feature type="domain" description="Peptidase C45 hydrolase" evidence="2">
    <location>
        <begin position="168"/>
        <end position="373"/>
    </location>
</feature>
<evidence type="ECO:0000313" key="3">
    <source>
        <dbReference type="EMBL" id="KAK4199379.1"/>
    </source>
</evidence>
<accession>A0AAN6XF08</accession>
<feature type="region of interest" description="Disordered" evidence="1">
    <location>
        <begin position="788"/>
        <end position="855"/>
    </location>
</feature>
<dbReference type="PANTHER" id="PTHR34180">
    <property type="entry name" value="PEPTIDASE C45"/>
    <property type="match status" value="1"/>
</dbReference>
<name>A0AAN6XF08_9PEZI</name>
<dbReference type="InterPro" id="IPR047801">
    <property type="entry name" value="Peptidase_C45"/>
</dbReference>
<dbReference type="Proteomes" id="UP001303160">
    <property type="component" value="Unassembled WGS sequence"/>
</dbReference>
<dbReference type="PANTHER" id="PTHR34180:SF1">
    <property type="entry name" value="BETA-ALANYL-DOPAMINE_CARCININE HYDROLASE"/>
    <property type="match status" value="1"/>
</dbReference>
<reference evidence="3" key="2">
    <citation type="submission" date="2023-05" db="EMBL/GenBank/DDBJ databases">
        <authorList>
            <consortium name="Lawrence Berkeley National Laboratory"/>
            <person name="Steindorff A."/>
            <person name="Hensen N."/>
            <person name="Bonometti L."/>
            <person name="Westerberg I."/>
            <person name="Brannstrom I.O."/>
            <person name="Guillou S."/>
            <person name="Cros-Aarteil S."/>
            <person name="Calhoun S."/>
            <person name="Haridas S."/>
            <person name="Kuo A."/>
            <person name="Mondo S."/>
            <person name="Pangilinan J."/>
            <person name="Riley R."/>
            <person name="Labutti K."/>
            <person name="Andreopoulos B."/>
            <person name="Lipzen A."/>
            <person name="Chen C."/>
            <person name="Yanf M."/>
            <person name="Daum C."/>
            <person name="Ng V."/>
            <person name="Clum A."/>
            <person name="Ohm R."/>
            <person name="Martin F."/>
            <person name="Silar P."/>
            <person name="Natvig D."/>
            <person name="Lalanne C."/>
            <person name="Gautier V."/>
            <person name="Ament-Velasquez S.L."/>
            <person name="Kruys A."/>
            <person name="Hutchinson M.I."/>
            <person name="Powell A.J."/>
            <person name="Barry K."/>
            <person name="Miller A.N."/>
            <person name="Grigoriev I.V."/>
            <person name="Debuchy R."/>
            <person name="Gladieux P."/>
            <person name="Thoren M.H."/>
            <person name="Johannesson H."/>
        </authorList>
    </citation>
    <scope>NUCLEOTIDE SEQUENCE</scope>
    <source>
        <strain evidence="3">CBS 315.58</strain>
    </source>
</reference>
<feature type="compositionally biased region" description="Basic and acidic residues" evidence="1">
    <location>
        <begin position="559"/>
        <end position="569"/>
    </location>
</feature>